<dbReference type="PANTHER" id="PTHR11750:SF26">
    <property type="entry name" value="PROTEIN N-TERMINAL AMIDASE"/>
    <property type="match status" value="1"/>
</dbReference>
<dbReference type="GO" id="GO:0008418">
    <property type="term" value="F:protein-N-terminal asparagine amidohydrolase activity"/>
    <property type="evidence" value="ECO:0007669"/>
    <property type="project" value="InterPro"/>
</dbReference>
<organism evidence="2">
    <name type="scientific">marine sediment metagenome</name>
    <dbReference type="NCBI Taxonomy" id="412755"/>
    <lineage>
        <taxon>unclassified sequences</taxon>
        <taxon>metagenomes</taxon>
        <taxon>ecological metagenomes</taxon>
    </lineage>
</organism>
<dbReference type="AlphaFoldDB" id="X1H071"/>
<dbReference type="Gene3D" id="3.60.110.10">
    <property type="entry name" value="Carbon-nitrogen hydrolase"/>
    <property type="match status" value="1"/>
</dbReference>
<feature type="non-terminal residue" evidence="2">
    <location>
        <position position="125"/>
    </location>
</feature>
<dbReference type="PROSITE" id="PS50263">
    <property type="entry name" value="CN_HYDROLASE"/>
    <property type="match status" value="1"/>
</dbReference>
<dbReference type="GO" id="GO:0030163">
    <property type="term" value="P:protein catabolic process"/>
    <property type="evidence" value="ECO:0007669"/>
    <property type="project" value="TreeGrafter"/>
</dbReference>
<sequence>MKIGYVQTSPIFGDKQRNFEQVRNLLRNIKADLIVLPELFATGYTFVSKKEAESLSEKSDGLTAEFLINLTKTTGAIIVAGFAEKDSNQIFNSSLIVSGKEVLGTYRKIHLYYKEKLWFSPGNKP</sequence>
<comment type="caution">
    <text evidence="2">The sequence shown here is derived from an EMBL/GenBank/DDBJ whole genome shotgun (WGS) entry which is preliminary data.</text>
</comment>
<protein>
    <recommendedName>
        <fullName evidence="1">CN hydrolase domain-containing protein</fullName>
    </recommendedName>
</protein>
<evidence type="ECO:0000259" key="1">
    <source>
        <dbReference type="PROSITE" id="PS50263"/>
    </source>
</evidence>
<dbReference type="GO" id="GO:0070773">
    <property type="term" value="F:protein-N-terminal glutamine amidohydrolase activity"/>
    <property type="evidence" value="ECO:0007669"/>
    <property type="project" value="InterPro"/>
</dbReference>
<reference evidence="2" key="1">
    <citation type="journal article" date="2014" name="Front. Microbiol.">
        <title>High frequency of phylogenetically diverse reductive dehalogenase-homologous genes in deep subseafloor sedimentary metagenomes.</title>
        <authorList>
            <person name="Kawai M."/>
            <person name="Futagami T."/>
            <person name="Toyoda A."/>
            <person name="Takaki Y."/>
            <person name="Nishi S."/>
            <person name="Hori S."/>
            <person name="Arai W."/>
            <person name="Tsubouchi T."/>
            <person name="Morono Y."/>
            <person name="Uchiyama I."/>
            <person name="Ito T."/>
            <person name="Fujiyama A."/>
            <person name="Inagaki F."/>
            <person name="Takami H."/>
        </authorList>
    </citation>
    <scope>NUCLEOTIDE SEQUENCE</scope>
    <source>
        <strain evidence="2">Expedition CK06-06</strain>
    </source>
</reference>
<dbReference type="EMBL" id="BARU01033085">
    <property type="protein sequence ID" value="GAH63546.1"/>
    <property type="molecule type" value="Genomic_DNA"/>
</dbReference>
<evidence type="ECO:0000313" key="2">
    <source>
        <dbReference type="EMBL" id="GAH63546.1"/>
    </source>
</evidence>
<name>X1H071_9ZZZZ</name>
<dbReference type="SUPFAM" id="SSF56317">
    <property type="entry name" value="Carbon-nitrogen hydrolase"/>
    <property type="match status" value="1"/>
</dbReference>
<dbReference type="InterPro" id="IPR003010">
    <property type="entry name" value="C-N_Hydrolase"/>
</dbReference>
<dbReference type="InterPro" id="IPR039703">
    <property type="entry name" value="Nta1"/>
</dbReference>
<gene>
    <name evidence="2" type="ORF">S03H2_52096</name>
</gene>
<accession>X1H071</accession>
<feature type="domain" description="CN hydrolase" evidence="1">
    <location>
        <begin position="1"/>
        <end position="125"/>
    </location>
</feature>
<dbReference type="PANTHER" id="PTHR11750">
    <property type="entry name" value="PROTEIN N-TERMINAL AMIDASE"/>
    <property type="match status" value="1"/>
</dbReference>
<dbReference type="Pfam" id="PF00795">
    <property type="entry name" value="CN_hydrolase"/>
    <property type="match status" value="1"/>
</dbReference>
<dbReference type="InterPro" id="IPR036526">
    <property type="entry name" value="C-N_Hydrolase_sf"/>
</dbReference>
<proteinExistence type="predicted"/>